<sequence>MRKESFSLDNYVHVYNRGNRKQPIVHHNRDRDYFLKALFYFNTEQTPHTPFRELNKLRLNLSKLEWPEDWPPHKPIVKIIAFALMPNHFHLLLKEIKESGISKFMQRLGTGLTMYYNTKYKESGSLFQGSYKAKVIDENLYLKYLSVYIQIKNIFEFYPGGLKKAVSEFNKAYDWVADYPYGSLSDFIEEKNRGIIEKDIFSELFLDMREYKEFARECMLSINLDEKLGDIMLE</sequence>
<organism evidence="2 3">
    <name type="scientific">Candidatus Yanofskybacteria bacterium RIFCSPHIGHO2_01_FULL_39_8b</name>
    <dbReference type="NCBI Taxonomy" id="1802659"/>
    <lineage>
        <taxon>Bacteria</taxon>
        <taxon>Candidatus Yanofskyibacteriota</taxon>
    </lineage>
</organism>
<gene>
    <name evidence="2" type="ORF">A2817_00370</name>
</gene>
<dbReference type="Pfam" id="PF01797">
    <property type="entry name" value="Y1_Tnp"/>
    <property type="match status" value="1"/>
</dbReference>
<dbReference type="EMBL" id="MGIZ01000059">
    <property type="protein sequence ID" value="OGM97155.1"/>
    <property type="molecule type" value="Genomic_DNA"/>
</dbReference>
<protein>
    <recommendedName>
        <fullName evidence="1">Transposase IS200-like domain-containing protein</fullName>
    </recommendedName>
</protein>
<dbReference type="SMART" id="SM01321">
    <property type="entry name" value="Y1_Tnp"/>
    <property type="match status" value="1"/>
</dbReference>
<dbReference type="GO" id="GO:0006313">
    <property type="term" value="P:DNA transposition"/>
    <property type="evidence" value="ECO:0007669"/>
    <property type="project" value="InterPro"/>
</dbReference>
<dbReference type="AlphaFoldDB" id="A0A1F8EAY8"/>
<name>A0A1F8EAY8_9BACT</name>
<dbReference type="SUPFAM" id="SSF143422">
    <property type="entry name" value="Transposase IS200-like"/>
    <property type="match status" value="1"/>
</dbReference>
<proteinExistence type="predicted"/>
<dbReference type="InterPro" id="IPR036515">
    <property type="entry name" value="Transposase_17_sf"/>
</dbReference>
<comment type="caution">
    <text evidence="2">The sequence shown here is derived from an EMBL/GenBank/DDBJ whole genome shotgun (WGS) entry which is preliminary data.</text>
</comment>
<feature type="domain" description="Transposase IS200-like" evidence="1">
    <location>
        <begin position="8"/>
        <end position="152"/>
    </location>
</feature>
<dbReference type="PANTHER" id="PTHR34322">
    <property type="entry name" value="TRANSPOSASE, Y1_TNP DOMAIN-CONTAINING"/>
    <property type="match status" value="1"/>
</dbReference>
<evidence type="ECO:0000259" key="1">
    <source>
        <dbReference type="SMART" id="SM01321"/>
    </source>
</evidence>
<dbReference type="Proteomes" id="UP000177594">
    <property type="component" value="Unassembled WGS sequence"/>
</dbReference>
<dbReference type="Gene3D" id="3.30.70.1290">
    <property type="entry name" value="Transposase IS200-like"/>
    <property type="match status" value="1"/>
</dbReference>
<dbReference type="GO" id="GO:0003677">
    <property type="term" value="F:DNA binding"/>
    <property type="evidence" value="ECO:0007669"/>
    <property type="project" value="InterPro"/>
</dbReference>
<accession>A0A1F8EAY8</accession>
<evidence type="ECO:0000313" key="3">
    <source>
        <dbReference type="Proteomes" id="UP000177594"/>
    </source>
</evidence>
<reference evidence="2 3" key="1">
    <citation type="journal article" date="2016" name="Nat. Commun.">
        <title>Thousands of microbial genomes shed light on interconnected biogeochemical processes in an aquifer system.</title>
        <authorList>
            <person name="Anantharaman K."/>
            <person name="Brown C.T."/>
            <person name="Hug L.A."/>
            <person name="Sharon I."/>
            <person name="Castelle C.J."/>
            <person name="Probst A.J."/>
            <person name="Thomas B.C."/>
            <person name="Singh A."/>
            <person name="Wilkins M.J."/>
            <person name="Karaoz U."/>
            <person name="Brodie E.L."/>
            <person name="Williams K.H."/>
            <person name="Hubbard S.S."/>
            <person name="Banfield J.F."/>
        </authorList>
    </citation>
    <scope>NUCLEOTIDE SEQUENCE [LARGE SCALE GENOMIC DNA]</scope>
</reference>
<dbReference type="InterPro" id="IPR002686">
    <property type="entry name" value="Transposase_17"/>
</dbReference>
<evidence type="ECO:0000313" key="2">
    <source>
        <dbReference type="EMBL" id="OGM97155.1"/>
    </source>
</evidence>
<dbReference type="PANTHER" id="PTHR34322:SF2">
    <property type="entry name" value="TRANSPOSASE IS200-LIKE DOMAIN-CONTAINING PROTEIN"/>
    <property type="match status" value="1"/>
</dbReference>
<dbReference type="GO" id="GO:0004803">
    <property type="term" value="F:transposase activity"/>
    <property type="evidence" value="ECO:0007669"/>
    <property type="project" value="InterPro"/>
</dbReference>